<keyword evidence="1" id="KW-0238">DNA-binding</keyword>
<keyword evidence="6" id="KW-1185">Reference proteome</keyword>
<dbReference type="PROSITE" id="PS51736">
    <property type="entry name" value="RECOMBINASES_3"/>
    <property type="match status" value="1"/>
</dbReference>
<dbReference type="SUPFAM" id="SSF53041">
    <property type="entry name" value="Resolvase-like"/>
    <property type="match status" value="1"/>
</dbReference>
<dbReference type="Gene3D" id="3.90.1750.20">
    <property type="entry name" value="Putative Large Serine Recombinase, Chain B, Domain 2"/>
    <property type="match status" value="1"/>
</dbReference>
<name>A0A410P3R7_VELA1</name>
<dbReference type="InterPro" id="IPR036162">
    <property type="entry name" value="Resolvase-like_N_sf"/>
</dbReference>
<organism evidence="5 6">
    <name type="scientific">Velamenicoccus archaeovorus</name>
    <dbReference type="NCBI Taxonomy" id="1930593"/>
    <lineage>
        <taxon>Bacteria</taxon>
        <taxon>Pseudomonadati</taxon>
        <taxon>Candidatus Omnitrophota</taxon>
        <taxon>Candidatus Velamenicoccus</taxon>
    </lineage>
</organism>
<evidence type="ECO:0000259" key="4">
    <source>
        <dbReference type="PROSITE" id="PS51737"/>
    </source>
</evidence>
<dbReference type="SMART" id="SM00857">
    <property type="entry name" value="Resolvase"/>
    <property type="match status" value="1"/>
</dbReference>
<gene>
    <name evidence="5" type="ORF">BU251_02880</name>
</gene>
<evidence type="ECO:0000259" key="3">
    <source>
        <dbReference type="PROSITE" id="PS51736"/>
    </source>
</evidence>
<dbReference type="Pfam" id="PF00239">
    <property type="entry name" value="Resolvase"/>
    <property type="match status" value="1"/>
</dbReference>
<dbReference type="CDD" id="cd00338">
    <property type="entry name" value="Ser_Recombinase"/>
    <property type="match status" value="1"/>
</dbReference>
<feature type="domain" description="Resolvase/invertase-type recombinase catalytic" evidence="3">
    <location>
        <begin position="2"/>
        <end position="155"/>
    </location>
</feature>
<reference evidence="5 6" key="1">
    <citation type="submission" date="2017-01" db="EMBL/GenBank/DDBJ databases">
        <title>First insights into the biology of 'candidatus Vampirococcus archaeovorus'.</title>
        <authorList>
            <person name="Kizina J."/>
            <person name="Jordan S."/>
            <person name="Stueber K."/>
            <person name="Reinhardt R."/>
            <person name="Harder J."/>
        </authorList>
    </citation>
    <scope>NUCLEOTIDE SEQUENCE [LARGE SCALE GENOMIC DNA]</scope>
    <source>
        <strain evidence="5 6">LiM</strain>
    </source>
</reference>
<dbReference type="GO" id="GO:0000150">
    <property type="term" value="F:DNA strand exchange activity"/>
    <property type="evidence" value="ECO:0007669"/>
    <property type="project" value="InterPro"/>
</dbReference>
<dbReference type="PANTHER" id="PTHR30461">
    <property type="entry name" value="DNA-INVERTASE FROM LAMBDOID PROPHAGE"/>
    <property type="match status" value="1"/>
</dbReference>
<dbReference type="InterPro" id="IPR006119">
    <property type="entry name" value="Resolv_N"/>
</dbReference>
<dbReference type="RefSeq" id="WP_128699388.1">
    <property type="nucleotide sequence ID" value="NZ_CP019384.1"/>
</dbReference>
<dbReference type="Proteomes" id="UP000287243">
    <property type="component" value="Chromosome"/>
</dbReference>
<evidence type="ECO:0000313" key="6">
    <source>
        <dbReference type="Proteomes" id="UP000287243"/>
    </source>
</evidence>
<proteinExistence type="predicted"/>
<dbReference type="InterPro" id="IPR050639">
    <property type="entry name" value="SSR_resolvase"/>
</dbReference>
<dbReference type="InterPro" id="IPR038109">
    <property type="entry name" value="DNA_bind_recomb_sf"/>
</dbReference>
<dbReference type="Pfam" id="PF07508">
    <property type="entry name" value="Recombinase"/>
    <property type="match status" value="1"/>
</dbReference>
<dbReference type="PANTHER" id="PTHR30461:SF2">
    <property type="entry name" value="SERINE RECOMBINASE PINE-RELATED"/>
    <property type="match status" value="1"/>
</dbReference>
<dbReference type="Pfam" id="PF13408">
    <property type="entry name" value="Zn_ribbon_recom"/>
    <property type="match status" value="1"/>
</dbReference>
<dbReference type="InterPro" id="IPR025827">
    <property type="entry name" value="Zn_ribbon_recom_dom"/>
</dbReference>
<sequence>MRVALYTRVSTEDQAREGFSLEVQRTYLLQYAKNFGWDVFCSMSGRDVYMDDGYSGGNMDRPALQRLLFDARNKQFDLVLVYKQDRLSRRLKDLLGLLEEIDSLGVGYKSATEPFDTTSSAGKMAIQMLGSCAEFERNRLVERVFPGMVVGVKRGHWQGARYAPYGYRYNKEAKKLEVHPEEAKIVKEIFSMYINGKSTSQIAGHYYMLGIPSRQGGKFYTKFISDILKNKVYLGMLVWNKRRYDTKIKTKNGEGKGYCYIKNDPSKIIEVPNTHEPIISQREFDEASTLLKRNRTNGIVRFRNNVYHLSGILKCNECGGNYRGMTHIVNHRTKMRRPWYRCSSRGIRYIKCNNKSVTADAINKQVWDIVEVIRKNLHVLEELGDMIRLNASEPERVYMEQLEEKEALLKKNVEKQRAIYELFSEDKINMGLYKDRAELLSNEEKKLKQDIKAIHLKILDKRNSVNLVKATQDFLLRLRSTPESDNHQLDYLIKTFMRIVFKSITIQNQEIVKFELNEPWKTCYEEGMKWLKTNEKTTIQAIPEAKARRSYVCFCAPSDVR</sequence>
<protein>
    <recommendedName>
        <fullName evidence="7">Recombinase family protein</fullName>
    </recommendedName>
</protein>
<dbReference type="OrthoDB" id="9811097at2"/>
<evidence type="ECO:0000256" key="1">
    <source>
        <dbReference type="ARBA" id="ARBA00023125"/>
    </source>
</evidence>
<evidence type="ECO:0008006" key="7">
    <source>
        <dbReference type="Google" id="ProtNLM"/>
    </source>
</evidence>
<dbReference type="InterPro" id="IPR011109">
    <property type="entry name" value="DNA_bind_recombinase_dom"/>
</dbReference>
<dbReference type="AlphaFoldDB" id="A0A410P3R7"/>
<keyword evidence="2" id="KW-0233">DNA recombination</keyword>
<feature type="domain" description="Recombinase" evidence="4">
    <location>
        <begin position="164"/>
        <end position="297"/>
    </location>
</feature>
<dbReference type="EMBL" id="CP019384">
    <property type="protein sequence ID" value="QAT16752.1"/>
    <property type="molecule type" value="Genomic_DNA"/>
</dbReference>
<dbReference type="Gene3D" id="3.40.50.1390">
    <property type="entry name" value="Resolvase, N-terminal catalytic domain"/>
    <property type="match status" value="1"/>
</dbReference>
<evidence type="ECO:0000256" key="2">
    <source>
        <dbReference type="ARBA" id="ARBA00023172"/>
    </source>
</evidence>
<evidence type="ECO:0000313" key="5">
    <source>
        <dbReference type="EMBL" id="QAT16752.1"/>
    </source>
</evidence>
<dbReference type="PROSITE" id="PS51737">
    <property type="entry name" value="RECOMBINASE_DNA_BIND"/>
    <property type="match status" value="1"/>
</dbReference>
<dbReference type="GO" id="GO:0003677">
    <property type="term" value="F:DNA binding"/>
    <property type="evidence" value="ECO:0007669"/>
    <property type="project" value="UniProtKB-KW"/>
</dbReference>
<dbReference type="KEGG" id="vai:BU251_02880"/>
<accession>A0A410P3R7</accession>